<dbReference type="SUPFAM" id="SSF54373">
    <property type="entry name" value="FAD-linked reductases, C-terminal domain"/>
    <property type="match status" value="1"/>
</dbReference>
<sequence>MASMLHQRITQAFLRSRLAHDPGRAWLPSLASFSTGNNVSNSSNGQATSGKLSKRLKETAEVVVIGGGCVGTSIAYHLAKAGMKDVVLLEKSELTAGSTWHAAGLVTYFHPGINLKNIHHYSIKLFEQLEAETGQQVGFHQPGSLRLLTTPDRMDEAKYQMSRAGWHKAVQELIGPERVAELHPLLNMDGILGGVFNPGDGHIDPYSLTQAYAIGARKYGAEIYMPASTQGLKQRSDGGWDVETEHGTLTAKRIVNAAGFWATDVGRMAGLELPMVAIQHQYVITSSIPEVQALKREPPVIRDLENSYYLRQERSGLLFGPYEKSHKMKQQDDWVRDGVPPGFGKELFESDMDRLMEHVEGAMQRVPILQTADIQSVVCGPITYSPDVLGMVGPYQGLRNFWLACGTGYGIIHSGGYGKYISDWMIDGEPPYDLVELDANRFGNWTSREYTSIKTRETYGMNNAIGWPREERWAGRPTKRINGIYEKLKSQGAEFGFHAGWEQPHWFALDGDEAGYKPSFHRSNWFEPVRREYEMVMKRAGIIDLSPFAKIEVTGKDAYGYLDSLLANKLPAVGRCTLCHMLSPKGKVYAEVTVSRLAENKFLVITGSGVEFHDLRWMEDFAWKGDYEVTLNNITDSTACLSLAGPLSHDVLASITDADLANDAFAFMDVKDITVGGVPVTAVRISYTGELGWEFYHKAEDTAKLYVALLEAGKPLGVGDFGTYALNTMRIEKGFRMWGQEMLMDNGPLEAGLGPFIKLKKEADFVGKAAVQKMKDEGLQRKLVLLTVPNTDNVDPEGNETLWLNGKVVGNTTSGCYSYHLGQSICYAYLPMELTAVGTEVEVELLGKRYPSTVTKEPLLLTEQARSRQKSKGGVNVTVIQ</sequence>
<comment type="similarity">
    <text evidence="1">Belongs to the GcvT family.</text>
</comment>
<feature type="domain" description="GCVT N-terminal" evidence="3">
    <location>
        <begin position="484"/>
        <end position="761"/>
    </location>
</feature>
<dbReference type="GO" id="GO:0005739">
    <property type="term" value="C:mitochondrion"/>
    <property type="evidence" value="ECO:0007669"/>
    <property type="project" value="TreeGrafter"/>
</dbReference>
<dbReference type="PANTHER" id="PTHR43757">
    <property type="entry name" value="AMINOMETHYLTRANSFERASE"/>
    <property type="match status" value="1"/>
</dbReference>
<dbReference type="OMA" id="NGWERPN"/>
<feature type="domain" description="Aminomethyltransferase C-terminal" evidence="4">
    <location>
        <begin position="781"/>
        <end position="859"/>
    </location>
</feature>
<evidence type="ECO:0000259" key="4">
    <source>
        <dbReference type="Pfam" id="PF08669"/>
    </source>
</evidence>
<dbReference type="InterPro" id="IPR013977">
    <property type="entry name" value="GcvT_C"/>
</dbReference>
<accession>A0A8B7ZTB4</accession>
<evidence type="ECO:0000313" key="7">
    <source>
        <dbReference type="RefSeq" id="XP_022106708.1"/>
    </source>
</evidence>
<dbReference type="InterPro" id="IPR006076">
    <property type="entry name" value="FAD-dep_OxRdtase"/>
</dbReference>
<feature type="domain" description="FAD dependent oxidoreductase central" evidence="5">
    <location>
        <begin position="427"/>
        <end position="480"/>
    </location>
</feature>
<dbReference type="InterPro" id="IPR027266">
    <property type="entry name" value="TrmE/GcvT-like"/>
</dbReference>
<dbReference type="InterPro" id="IPR032503">
    <property type="entry name" value="FAO_M"/>
</dbReference>
<dbReference type="KEGG" id="aplc:110987881"/>
<evidence type="ECO:0000256" key="1">
    <source>
        <dbReference type="ARBA" id="ARBA00008609"/>
    </source>
</evidence>
<keyword evidence="6" id="KW-1185">Reference proteome</keyword>
<evidence type="ECO:0000313" key="9">
    <source>
        <dbReference type="RefSeq" id="XP_022106726.1"/>
    </source>
</evidence>
<evidence type="ECO:0000313" key="10">
    <source>
        <dbReference type="RefSeq" id="XP_022106735.1"/>
    </source>
</evidence>
<evidence type="ECO:0000259" key="5">
    <source>
        <dbReference type="Pfam" id="PF16350"/>
    </source>
</evidence>
<feature type="domain" description="FAD dependent oxidoreductase" evidence="2">
    <location>
        <begin position="62"/>
        <end position="424"/>
    </location>
</feature>
<name>A0A8B7ZTB4_ACAPL</name>
<dbReference type="AlphaFoldDB" id="A0A8B7ZTB4"/>
<dbReference type="RefSeq" id="XP_022106735.1">
    <property type="nucleotide sequence ID" value="XM_022251043.1"/>
</dbReference>
<dbReference type="RefSeq" id="XP_022106708.1">
    <property type="nucleotide sequence ID" value="XM_022251016.1"/>
</dbReference>
<dbReference type="Proteomes" id="UP000694845">
    <property type="component" value="Unplaced"/>
</dbReference>
<dbReference type="Gene3D" id="2.40.30.110">
    <property type="entry name" value="Aminomethyltransferase beta-barrel domains"/>
    <property type="match status" value="1"/>
</dbReference>
<dbReference type="InterPro" id="IPR036188">
    <property type="entry name" value="FAD/NAD-bd_sf"/>
</dbReference>
<dbReference type="InterPro" id="IPR028896">
    <property type="entry name" value="GcvT/YgfZ/DmdA"/>
</dbReference>
<evidence type="ECO:0000313" key="6">
    <source>
        <dbReference type="Proteomes" id="UP000694845"/>
    </source>
</evidence>
<dbReference type="Pfam" id="PF08669">
    <property type="entry name" value="GCV_T_C"/>
    <property type="match status" value="1"/>
</dbReference>
<evidence type="ECO:0000259" key="2">
    <source>
        <dbReference type="Pfam" id="PF01266"/>
    </source>
</evidence>
<proteinExistence type="inferred from homology"/>
<protein>
    <submittedName>
        <fullName evidence="7 8">Dimethylglycine dehydrogenase, mitochondrial-like</fullName>
    </submittedName>
</protein>
<dbReference type="Gene3D" id="3.50.50.60">
    <property type="entry name" value="FAD/NAD(P)-binding domain"/>
    <property type="match status" value="1"/>
</dbReference>
<dbReference type="RefSeq" id="XP_022106726.1">
    <property type="nucleotide sequence ID" value="XM_022251034.1"/>
</dbReference>
<dbReference type="Gene3D" id="3.30.70.1400">
    <property type="entry name" value="Aminomethyltransferase beta-barrel domains"/>
    <property type="match status" value="1"/>
</dbReference>
<dbReference type="Gene3D" id="3.30.1360.120">
    <property type="entry name" value="Probable tRNA modification gtpase trme, domain 1"/>
    <property type="match status" value="1"/>
</dbReference>
<dbReference type="Pfam" id="PF01266">
    <property type="entry name" value="DAO"/>
    <property type="match status" value="1"/>
</dbReference>
<dbReference type="InterPro" id="IPR006222">
    <property type="entry name" value="GCVT_N"/>
</dbReference>
<organism evidence="6 8">
    <name type="scientific">Acanthaster planci</name>
    <name type="common">Crown-of-thorns starfish</name>
    <dbReference type="NCBI Taxonomy" id="133434"/>
    <lineage>
        <taxon>Eukaryota</taxon>
        <taxon>Metazoa</taxon>
        <taxon>Echinodermata</taxon>
        <taxon>Eleutherozoa</taxon>
        <taxon>Asterozoa</taxon>
        <taxon>Asteroidea</taxon>
        <taxon>Valvatacea</taxon>
        <taxon>Valvatida</taxon>
        <taxon>Acanthasteridae</taxon>
        <taxon>Acanthaster</taxon>
    </lineage>
</organism>
<dbReference type="SUPFAM" id="SSF51905">
    <property type="entry name" value="FAD/NAD(P)-binding domain"/>
    <property type="match status" value="1"/>
</dbReference>
<dbReference type="SUPFAM" id="SSF101790">
    <property type="entry name" value="Aminomethyltransferase beta-barrel domain"/>
    <property type="match status" value="1"/>
</dbReference>
<evidence type="ECO:0000259" key="3">
    <source>
        <dbReference type="Pfam" id="PF01571"/>
    </source>
</evidence>
<evidence type="ECO:0000313" key="8">
    <source>
        <dbReference type="RefSeq" id="XP_022106716.1"/>
    </source>
</evidence>
<dbReference type="OrthoDB" id="498204at2759"/>
<dbReference type="Pfam" id="PF01571">
    <property type="entry name" value="GCV_T"/>
    <property type="match status" value="1"/>
</dbReference>
<dbReference type="Gene3D" id="3.30.9.10">
    <property type="entry name" value="D-Amino Acid Oxidase, subunit A, domain 2"/>
    <property type="match status" value="1"/>
</dbReference>
<dbReference type="GeneID" id="110987881"/>
<reference evidence="7 8" key="1">
    <citation type="submission" date="2025-04" db="UniProtKB">
        <authorList>
            <consortium name="RefSeq"/>
        </authorList>
    </citation>
    <scope>IDENTIFICATION</scope>
</reference>
<dbReference type="PANTHER" id="PTHR43757:SF2">
    <property type="entry name" value="AMINOMETHYLTRANSFERASE, MITOCHONDRIAL"/>
    <property type="match status" value="1"/>
</dbReference>
<dbReference type="RefSeq" id="XP_022106716.1">
    <property type="nucleotide sequence ID" value="XM_022251024.1"/>
</dbReference>
<dbReference type="InterPro" id="IPR029043">
    <property type="entry name" value="GcvT/YgfZ_C"/>
</dbReference>
<dbReference type="Pfam" id="PF16350">
    <property type="entry name" value="FAO_M"/>
    <property type="match status" value="1"/>
</dbReference>
<dbReference type="SUPFAM" id="SSF103025">
    <property type="entry name" value="Folate-binding domain"/>
    <property type="match status" value="1"/>
</dbReference>
<gene>
    <name evidence="7 8 9 10" type="primary">LOC110987881</name>
</gene>